<keyword evidence="1" id="KW-0472">Membrane</keyword>
<evidence type="ECO:0000313" key="2">
    <source>
        <dbReference type="EMBL" id="BAY55270.1"/>
    </source>
</evidence>
<sequence>MENLKQNLEIPTLDIGISQDLELGKMVADAKVAAMRQGFDDRYSQGVTGFFTAQCSTEADHAVGVYAAALRLEERRQTLITISIQTGLFSIVSGCTALLVGFSPVQSAIVVFPSTIAAICVSKR</sequence>
<name>A0A1Z4JEX9_LEPBY</name>
<evidence type="ECO:0000256" key="1">
    <source>
        <dbReference type="SAM" id="Phobius"/>
    </source>
</evidence>
<dbReference type="EMBL" id="AP018203">
    <property type="protein sequence ID" value="BAY55270.1"/>
    <property type="molecule type" value="Genomic_DNA"/>
</dbReference>
<dbReference type="Proteomes" id="UP000217895">
    <property type="component" value="Chromosome"/>
</dbReference>
<protein>
    <submittedName>
        <fullName evidence="2">Uncharacterized protein</fullName>
    </submittedName>
</protein>
<keyword evidence="1" id="KW-1133">Transmembrane helix</keyword>
<keyword evidence="3" id="KW-1185">Reference proteome</keyword>
<feature type="transmembrane region" description="Helical" evidence="1">
    <location>
        <begin position="79"/>
        <end position="99"/>
    </location>
</feature>
<reference evidence="2 3" key="1">
    <citation type="submission" date="2017-06" db="EMBL/GenBank/DDBJ databases">
        <title>Genome sequencing of cyanobaciteial culture collection at National Institute for Environmental Studies (NIES).</title>
        <authorList>
            <person name="Hirose Y."/>
            <person name="Shimura Y."/>
            <person name="Fujisawa T."/>
            <person name="Nakamura Y."/>
            <person name="Kawachi M."/>
        </authorList>
    </citation>
    <scope>NUCLEOTIDE SEQUENCE [LARGE SCALE GENOMIC DNA]</scope>
    <source>
        <strain evidence="2 3">NIES-2135</strain>
    </source>
</reference>
<evidence type="ECO:0000313" key="3">
    <source>
        <dbReference type="Proteomes" id="UP000217895"/>
    </source>
</evidence>
<organism evidence="2 3">
    <name type="scientific">Leptolyngbya boryana NIES-2135</name>
    <dbReference type="NCBI Taxonomy" id="1973484"/>
    <lineage>
        <taxon>Bacteria</taxon>
        <taxon>Bacillati</taxon>
        <taxon>Cyanobacteriota</taxon>
        <taxon>Cyanophyceae</taxon>
        <taxon>Leptolyngbyales</taxon>
        <taxon>Leptolyngbyaceae</taxon>
        <taxon>Leptolyngbya group</taxon>
        <taxon>Leptolyngbya</taxon>
    </lineage>
</organism>
<accession>A0A1Z4JEX9</accession>
<gene>
    <name evidence="2" type="ORF">NIES2135_20930</name>
</gene>
<dbReference type="AlphaFoldDB" id="A0A1Z4JEX9"/>
<feature type="transmembrane region" description="Helical" evidence="1">
    <location>
        <begin position="105"/>
        <end position="122"/>
    </location>
</feature>
<proteinExistence type="predicted"/>
<keyword evidence="1" id="KW-0812">Transmembrane</keyword>